<evidence type="ECO:0000256" key="12">
    <source>
        <dbReference type="RuleBase" id="RU000688"/>
    </source>
</evidence>
<keyword evidence="15" id="KW-0732">Signal</keyword>
<keyword evidence="9" id="KW-0325">Glycoprotein</keyword>
<evidence type="ECO:0000256" key="8">
    <source>
        <dbReference type="ARBA" id="ARBA00023170"/>
    </source>
</evidence>
<dbReference type="PRINTS" id="PR01430">
    <property type="entry name" value="PROTEASEAR4"/>
</dbReference>
<keyword evidence="6 14" id="KW-0472">Membrane</keyword>
<dbReference type="Gene3D" id="1.20.1070.10">
    <property type="entry name" value="Rhodopsin 7-helix transmembrane proteins"/>
    <property type="match status" value="1"/>
</dbReference>
<proteinExistence type="inferred from homology"/>
<dbReference type="InterPro" id="IPR000276">
    <property type="entry name" value="GPCR_Rhodpsn"/>
</dbReference>
<keyword evidence="3 12" id="KW-0812">Transmembrane</keyword>
<dbReference type="PANTHER" id="PTHR24232:SF22">
    <property type="entry name" value="PROTEINASE-ACTIVATED RECEPTOR 4"/>
    <property type="match status" value="1"/>
</dbReference>
<dbReference type="GeneID" id="105028435"/>
<feature type="signal peptide" evidence="15">
    <location>
        <begin position="1"/>
        <end position="26"/>
    </location>
</feature>
<feature type="transmembrane region" description="Helical" evidence="14">
    <location>
        <begin position="103"/>
        <end position="120"/>
    </location>
</feature>
<evidence type="ECO:0000256" key="10">
    <source>
        <dbReference type="ARBA" id="ARBA00023224"/>
    </source>
</evidence>
<dbReference type="GO" id="GO:0035025">
    <property type="term" value="P:positive regulation of Rho protein signal transduction"/>
    <property type="evidence" value="ECO:0007669"/>
    <property type="project" value="TreeGrafter"/>
</dbReference>
<dbReference type="InterPro" id="IPR003912">
    <property type="entry name" value="Protea_act_rcpt"/>
</dbReference>
<keyword evidence="10 12" id="KW-0807">Transducer</keyword>
<dbReference type="SUPFAM" id="SSF81321">
    <property type="entry name" value="Family A G protein-coupled receptor-like"/>
    <property type="match status" value="1"/>
</dbReference>
<keyword evidence="8 12" id="KW-0675">Receptor</keyword>
<keyword evidence="5 12" id="KW-0297">G-protein coupled receptor</keyword>
<evidence type="ECO:0000256" key="7">
    <source>
        <dbReference type="ARBA" id="ARBA00023157"/>
    </source>
</evidence>
<dbReference type="GeneTree" id="ENSGT01050000244840"/>
<dbReference type="PROSITE" id="PS00237">
    <property type="entry name" value="G_PROTEIN_RECEP_F1_1"/>
    <property type="match status" value="1"/>
</dbReference>
<evidence type="ECO:0000256" key="2">
    <source>
        <dbReference type="ARBA" id="ARBA00022475"/>
    </source>
</evidence>
<name>A0AAY5KVP0_ESOLU</name>
<gene>
    <name evidence="17" type="primary">F2RL3</name>
</gene>
<organism evidence="17 18">
    <name type="scientific">Esox lucius</name>
    <name type="common">Northern pike</name>
    <dbReference type="NCBI Taxonomy" id="8010"/>
    <lineage>
        <taxon>Eukaryota</taxon>
        <taxon>Metazoa</taxon>
        <taxon>Chordata</taxon>
        <taxon>Craniata</taxon>
        <taxon>Vertebrata</taxon>
        <taxon>Euteleostomi</taxon>
        <taxon>Actinopterygii</taxon>
        <taxon>Neopterygii</taxon>
        <taxon>Teleostei</taxon>
        <taxon>Protacanthopterygii</taxon>
        <taxon>Esociformes</taxon>
        <taxon>Esocidae</taxon>
        <taxon>Esox</taxon>
    </lineage>
</organism>
<evidence type="ECO:0000313" key="18">
    <source>
        <dbReference type="Proteomes" id="UP000265140"/>
    </source>
</evidence>
<evidence type="ECO:0000256" key="6">
    <source>
        <dbReference type="ARBA" id="ARBA00023136"/>
    </source>
</evidence>
<feature type="transmembrane region" description="Helical" evidence="14">
    <location>
        <begin position="230"/>
        <end position="252"/>
    </location>
</feature>
<evidence type="ECO:0000256" key="1">
    <source>
        <dbReference type="ARBA" id="ARBA00004651"/>
    </source>
</evidence>
<evidence type="ECO:0000256" key="13">
    <source>
        <dbReference type="SAM" id="MobiDB-lite"/>
    </source>
</evidence>
<feature type="transmembrane region" description="Helical" evidence="14">
    <location>
        <begin position="140"/>
        <end position="161"/>
    </location>
</feature>
<evidence type="ECO:0000313" key="17">
    <source>
        <dbReference type="Ensembl" id="ENSELUP00000090582.1"/>
    </source>
</evidence>
<feature type="disulfide bond" evidence="11">
    <location>
        <begin position="138"/>
        <end position="217"/>
    </location>
</feature>
<comment type="similarity">
    <text evidence="12">Belongs to the G-protein coupled receptor 1 family.</text>
</comment>
<reference evidence="17" key="2">
    <citation type="submission" date="2025-08" db="UniProtKB">
        <authorList>
            <consortium name="Ensembl"/>
        </authorList>
    </citation>
    <scope>IDENTIFICATION</scope>
</reference>
<dbReference type="Proteomes" id="UP000265140">
    <property type="component" value="Chromosome 4"/>
</dbReference>
<keyword evidence="7 11" id="KW-1015">Disulfide bond</keyword>
<dbReference type="GO" id="GO:0005886">
    <property type="term" value="C:plasma membrane"/>
    <property type="evidence" value="ECO:0007669"/>
    <property type="project" value="UniProtKB-SubCell"/>
</dbReference>
<feature type="region of interest" description="Disordered" evidence="13">
    <location>
        <begin position="352"/>
        <end position="392"/>
    </location>
</feature>
<protein>
    <recommendedName>
        <fullName evidence="16">G-protein coupled receptors family 1 profile domain-containing protein</fullName>
    </recommendedName>
</protein>
<reference evidence="17" key="3">
    <citation type="submission" date="2025-09" db="UniProtKB">
        <authorList>
            <consortium name="Ensembl"/>
        </authorList>
    </citation>
    <scope>IDENTIFICATION</scope>
</reference>
<feature type="compositionally biased region" description="Low complexity" evidence="13">
    <location>
        <begin position="353"/>
        <end position="366"/>
    </location>
</feature>
<keyword evidence="4 14" id="KW-1133">Transmembrane helix</keyword>
<feature type="transmembrane region" description="Helical" evidence="14">
    <location>
        <begin position="182"/>
        <end position="201"/>
    </location>
</feature>
<evidence type="ECO:0000256" key="4">
    <source>
        <dbReference type="ARBA" id="ARBA00022989"/>
    </source>
</evidence>
<dbReference type="PROSITE" id="PS50262">
    <property type="entry name" value="G_PROTEIN_RECEP_F1_2"/>
    <property type="match status" value="1"/>
</dbReference>
<comment type="subcellular location">
    <subcellularLocation>
        <location evidence="1">Cell membrane</location>
        <topology evidence="1">Multi-pass membrane protein</topology>
    </subcellularLocation>
</comment>
<feature type="chain" id="PRO_5044193762" description="G-protein coupled receptors family 1 profile domain-containing protein" evidence="15">
    <location>
        <begin position="27"/>
        <end position="392"/>
    </location>
</feature>
<feature type="transmembrane region" description="Helical" evidence="14">
    <location>
        <begin position="65"/>
        <end position="91"/>
    </location>
</feature>
<evidence type="ECO:0000256" key="3">
    <source>
        <dbReference type="ARBA" id="ARBA00022692"/>
    </source>
</evidence>
<dbReference type="KEGG" id="els:105028435"/>
<feature type="domain" description="G-protein coupled receptors family 1 profile" evidence="16">
    <location>
        <begin position="83"/>
        <end position="330"/>
    </location>
</feature>
<dbReference type="GO" id="GO:0007200">
    <property type="term" value="P:phospholipase C-activating G protein-coupled receptor signaling pathway"/>
    <property type="evidence" value="ECO:0007669"/>
    <property type="project" value="TreeGrafter"/>
</dbReference>
<reference evidence="17 18" key="1">
    <citation type="submission" date="2020-02" db="EMBL/GenBank/DDBJ databases">
        <title>Esox lucius (northern pike) genome, fEsoLuc1, primary haplotype.</title>
        <authorList>
            <person name="Myers G."/>
            <person name="Karagic N."/>
            <person name="Meyer A."/>
            <person name="Pippel M."/>
            <person name="Reichard M."/>
            <person name="Winkler S."/>
            <person name="Tracey A."/>
            <person name="Sims Y."/>
            <person name="Howe K."/>
            <person name="Rhie A."/>
            <person name="Formenti G."/>
            <person name="Durbin R."/>
            <person name="Fedrigo O."/>
            <person name="Jarvis E.D."/>
        </authorList>
    </citation>
    <scope>NUCLEOTIDE SEQUENCE [LARGE SCALE GENOMIC DNA]</scope>
</reference>
<dbReference type="GO" id="GO:0007596">
    <property type="term" value="P:blood coagulation"/>
    <property type="evidence" value="ECO:0007669"/>
    <property type="project" value="InterPro"/>
</dbReference>
<dbReference type="AlphaFoldDB" id="A0AAY5KVP0"/>
<dbReference type="FunFam" id="1.20.1070.10:FF:000040">
    <property type="entry name" value="Coagulation factor 2 (thrombin) receptor"/>
    <property type="match status" value="1"/>
</dbReference>
<dbReference type="PRINTS" id="PR01428">
    <property type="entry name" value="PROTEASEAR"/>
</dbReference>
<dbReference type="InterPro" id="IPR003944">
    <property type="entry name" value="Prot_act_rcpt_4"/>
</dbReference>
<dbReference type="Pfam" id="PF00001">
    <property type="entry name" value="7tm_1"/>
    <property type="match status" value="1"/>
</dbReference>
<feature type="transmembrane region" description="Helical" evidence="14">
    <location>
        <begin position="312"/>
        <end position="333"/>
    </location>
</feature>
<evidence type="ECO:0000256" key="5">
    <source>
        <dbReference type="ARBA" id="ARBA00023040"/>
    </source>
</evidence>
<evidence type="ECO:0000259" key="16">
    <source>
        <dbReference type="PROSITE" id="PS50262"/>
    </source>
</evidence>
<dbReference type="PRINTS" id="PR00237">
    <property type="entry name" value="GPCRRHODOPSN"/>
</dbReference>
<dbReference type="Ensembl" id="ENSELUT00000092399.1">
    <property type="protein sequence ID" value="ENSELUP00000090582.1"/>
    <property type="gene ID" value="ENSELUG00000044165.1"/>
</dbReference>
<keyword evidence="18" id="KW-1185">Reference proteome</keyword>
<dbReference type="GO" id="GO:0015057">
    <property type="term" value="F:thrombin-activated receptor activity"/>
    <property type="evidence" value="ECO:0007669"/>
    <property type="project" value="InterPro"/>
</dbReference>
<dbReference type="PANTHER" id="PTHR24232">
    <property type="entry name" value="G-PROTEIN COUPLED RECEPTOR"/>
    <property type="match status" value="1"/>
</dbReference>
<accession>A0AAY5KVP0</accession>
<feature type="transmembrane region" description="Helical" evidence="14">
    <location>
        <begin position="273"/>
        <end position="292"/>
    </location>
</feature>
<sequence length="392" mass="43353">MGVYALAGTLLLLLLSHSCVPHGCSPAPTNCPDMGIRLRSFRLDSNCNYTTLIEKHIKDVQAPAIVLYVPIIYLVAFTVGLPANLLALWVLLFRTKKLPSTTLLINLTATDLMLLMVLPFRIVYHFQGNDWVFGESFCRIVIALFYGNVYGSVLCLMFIAVDRYVALVHPFGAQAFRSPRTSLYMTLAVWLVVLVAMAPLLSSRQSYKLLRPDITTCHDALPQEAHVTYLLPYFLTLFFVCFMLPLVVILFCHGSVIRVLAAEDGRYSHALRITALVLLVFVVCLLPSNILLLLHYSDSHLVLDGEDLYTPYMVSLAVSTLNSSIDPFIFYYVSEDFRDRVRAVLCCRGGLGSDSSSGNQASYSSSKGTEGSKVTLLVKSSLNPGTSEGEVP</sequence>
<evidence type="ECO:0000256" key="14">
    <source>
        <dbReference type="SAM" id="Phobius"/>
    </source>
</evidence>
<keyword evidence="2" id="KW-1003">Cell membrane</keyword>
<dbReference type="InterPro" id="IPR017452">
    <property type="entry name" value="GPCR_Rhodpsn_7TM"/>
</dbReference>
<evidence type="ECO:0000256" key="11">
    <source>
        <dbReference type="PIRSR" id="PIRSR603912-52"/>
    </source>
</evidence>
<evidence type="ECO:0000256" key="15">
    <source>
        <dbReference type="SAM" id="SignalP"/>
    </source>
</evidence>
<evidence type="ECO:0000256" key="9">
    <source>
        <dbReference type="ARBA" id="ARBA00023180"/>
    </source>
</evidence>